<feature type="compositionally biased region" description="Basic and acidic residues" evidence="2">
    <location>
        <begin position="6168"/>
        <end position="6178"/>
    </location>
</feature>
<feature type="compositionally biased region" description="Basic and acidic residues" evidence="2">
    <location>
        <begin position="449"/>
        <end position="462"/>
    </location>
</feature>
<feature type="region of interest" description="Disordered" evidence="2">
    <location>
        <begin position="4829"/>
        <end position="4895"/>
    </location>
</feature>
<feature type="compositionally biased region" description="Low complexity" evidence="2">
    <location>
        <begin position="1916"/>
        <end position="1925"/>
    </location>
</feature>
<feature type="compositionally biased region" description="Low complexity" evidence="2">
    <location>
        <begin position="2863"/>
        <end position="2887"/>
    </location>
</feature>
<feature type="compositionally biased region" description="Basic and acidic residues" evidence="2">
    <location>
        <begin position="5613"/>
        <end position="5622"/>
    </location>
</feature>
<feature type="region of interest" description="Disordered" evidence="2">
    <location>
        <begin position="2089"/>
        <end position="2153"/>
    </location>
</feature>
<feature type="compositionally biased region" description="Basic and acidic residues" evidence="2">
    <location>
        <begin position="3672"/>
        <end position="3687"/>
    </location>
</feature>
<feature type="compositionally biased region" description="Low complexity" evidence="2">
    <location>
        <begin position="2171"/>
        <end position="2189"/>
    </location>
</feature>
<feature type="compositionally biased region" description="Basic and acidic residues" evidence="2">
    <location>
        <begin position="3094"/>
        <end position="3119"/>
    </location>
</feature>
<feature type="region of interest" description="Disordered" evidence="2">
    <location>
        <begin position="1973"/>
        <end position="2024"/>
    </location>
</feature>
<protein>
    <recommendedName>
        <fullName evidence="4">Transmembrane protein</fullName>
    </recommendedName>
</protein>
<feature type="compositionally biased region" description="Basic and acidic residues" evidence="2">
    <location>
        <begin position="4558"/>
        <end position="4598"/>
    </location>
</feature>
<feature type="compositionally biased region" description="Basic residues" evidence="2">
    <location>
        <begin position="4984"/>
        <end position="4994"/>
    </location>
</feature>
<feature type="compositionally biased region" description="Basic and acidic residues" evidence="2">
    <location>
        <begin position="1624"/>
        <end position="1644"/>
    </location>
</feature>
<feature type="region of interest" description="Disordered" evidence="2">
    <location>
        <begin position="6202"/>
        <end position="6222"/>
    </location>
</feature>
<feature type="compositionally biased region" description="Low complexity" evidence="2">
    <location>
        <begin position="5174"/>
        <end position="5183"/>
    </location>
</feature>
<feature type="compositionally biased region" description="Low complexity" evidence="2">
    <location>
        <begin position="2613"/>
        <end position="2629"/>
    </location>
</feature>
<feature type="compositionally biased region" description="Basic and acidic residues" evidence="2">
    <location>
        <begin position="4862"/>
        <end position="4881"/>
    </location>
</feature>
<sequence>MTLLGLLHVLLFLFVAVFLVLPFLLSLLLPACIRRFPLSSRAKRRLLSAVRGATASARTPGEASPESRGSSRPQATQAPTGTGASRDAGSSPRSSGPEGGLNLDGNEWFLTFVSIRYAGFLRFADVSLLLEQGPVSDDEPPELRAPSAGTRGPAESPVPSPPEEPRTPSRAVEDPTEKPSAVPATCDTLRLAARIDVDDVRLRLRYMPLARTSPGGGDRVSWQQWIDGVQRRIAPFCRWIVESVGSHANAAVHPLPPWLRERLLSLARVPFSESPAERQRAPEPAAGPQPEEFRPAQSGEESGDAVELPDWRWTLRLLVECSTVGVHVSVNGEAQAEPGDSAQRASESDPGEASPGRKKRGGARTSGKHDGAGGAEPGTDAPSRRATKPTGRLQGCVAAPSPRSVEPSPFVSSLPRCASTGLRKALHAHTAAGASGRRDAAAISGEDITDAKKPAGTAERRSLSRASCEDNSFLALVSLRSRAAGAPLRCSPRESSRMPAAEPRGAAQKEGDKWSCQEPARDGVEEAPACPPEASVPLRAGCLASAAAGPPALPAPHLKSPHRGAPIRAPPARASLFQSVLFLCTVHLAARACAFRVSRLYLSVLLSASYDSSEADRERRQYDREEELHLRQRVVFASATNRPAGVSAVSRDGFAKPAPHSEPSTDLGSALLSPSSSGASRTISACFVVVVEDLLVLPGGQFASLYVDVAVKQRLAMHVLHPSEDLHRILPSDVTHCVNPLPRFLAAASALPSALPSAQDETGRKAACQDGAGSRHNAGDVLGQTREKDASRDTLLLEASPGLGYAGSFLSFYTDRVGASPSPGLAGPSSGSDGGVPSNPAWCAPFQGLASPPPRNGPRPQAGGPLQSAFPPSASPLDAASRCPPSSGFVFAAPSPLGRTASSSTLCRAFADAVAASSMLLPPLFVTASLDVRVFLDTAISSAASSPLGMSPSAARLALCAKDGDMARVLQRGADRPQTRRKRPGKLCSVRKVKVEASSDLLINLPLNQIGRLVHLYWAFIYAVRLRSLLRRFAPGAEQASAGRRALASPQGDRPALAADRDEQEEVELATEKVPITAAISRVTVHVFERSAPWALLLDAAQVTARVGVETVHVLVCPRALLRQKEEEERLTLWGSTANGRLPTVERQSSRMFWGSLHSLLQAPRARLDTLPERSQTASRRHAPLRRMNRVEFGALATEAAPKGQAKRQGLTRKKQPEGEWAVVARTRFRFAVEAPYARLSLASLEAPETPTLPGPSNFEETRKGCEARLTSQRSASAPGPSASAPSSKAREAASSPPVTLHGAVRRDRTAVVHVVGEVASLHAVGSCQKLPRWRQSVRLTAAAGWLLWVERGLLYWLMLGLHLKSVWKLQSKAAKLKLDAAASRLSGAARDDCRAGAEAQDPHAPQRDQSQDEALASGDNRGRGKLRKADASGPSSARRRTPQADRAARDEGPPQTATRTVRAGGRGEGAEQSEGCACAREENKVPAPSEQSGGTGDDLQRGQNGDEAEASRDEDGGEDAATREDGQTSEADEWRELRRPFMHPTASFAAPVSTEASLNHLLEAEKDLPAFEARCAHCFHAKFFNICIFSPVTPLPPASPVAPLFPRPATPTDAPHAQPSETVEGRDEPAEPRSEDAASREGAEEAQGNEAGTRAAVARLVSNVLVVHSSDVAASTTVAILPLRVAPALLEVLQSGSEPREAKEAEDSAAGESTLAKRGAFAQGQGARGEGALSIPGLLGERAAQTRDAGNEAVSRFVPFIFPGRLAQLCASETTPTGAPRATAKSPNSRSPEAKRTDLGVAADGVCTAAECASLLVCLPFARPEVSIEIGSPRGRVCAEFLLPLQNLLGAAQSDMMTHRLAKLKADVPVAGAAEPRIFVRMCDLDFLLTSNLALSTERLIIGVQPLVSPPSPSPTESMASASPKGRPPPRERLVATSSGAPPSRGRPPLLHPRVDVALSAPHIRFVSLCSSQTSPERGRSVGSRARVSPDTGFGRQAHGRSRASGAARPAKKSAPNPIAVPEMGTDESCEFCSEESLSPSCRSGSPSPLALPPLTSVSSCLAFVPLPLPPLLRCATVRVSVNAKKPVQAIRSRPDSSPSEVAEPTQGVPALQTLPPPLPSRENGPSSSAALSPATALSSSEAPSPSQGSAESVFVDARADFSHSAVAAPTRGPSSPRTPSPSSSAAGLAVGDSTHERPQPDGRGDAAGLAVGDSTHERPQPDGRGDAGLSVGSAVSAGLAPGTPSTQRPRGTSWEQQRVCVSIIGCEVCLPPLSSRRLPAGGEDASLLAHLIQSVSESTVVILRTVHAAWLFNIRFAQLQHGLLALDAAAPKNPGAVPQSSFPVLVHPSGLSSSRTSQFPSAPSPRPSRDSTQSPCSSERSSPPPGPACSNPADASLSGASGGDSPPRAAAPPALDSGAPGPDGESTERNGPVHSFASSASPALKTAVELTFRDFHVAVLAPSAIGMRFPTPRSFLPVCGDHTTSGEAVGEGDCARAQTLRSNRCGVTGADLFLFLPPLVVLPALRAAVAHFRVSESAGEVEAINATVASRCCARSSCFLSHFPQPSLWPRISPPLLLFGLSSASVALQDSDTPGCACLLRRAAAASFARPHSSASPSAGLTVAPATPGAPTPAAPQNAETAAAREDANGPPIPLLASVSALVGSETARDGDGACTAKPSVSRQPSERAANSVSACTQTIGAQDASARRPGPHKAAQFDPAASTATAALCCKRPSVVTQVMVEDFCVLLFSPGASRTLFASASSPTMWPLFQRPRLRDATSDRDEASSPGLRVEVNAAPAWVVRGSLLHGALVQERAVLRVDCSRGESRSERALSRRGTRSRVCLPSGPAGTPRDGPPAPGAVSSAAPTCVSPSGPAASSAGTSVPLPPLSSRPSSASSDSTYEAEIVAVTVHCDGGLQVRCCASVAETGAATLVSLRLLQGLWGATAAAEAHRLQGAIAKETAVYQAHQLNARRQARIAAAAAAAVDGVVRAGPLPPGVPCDALIQLAWADAALQDRQREKARRSALRASRAAVSARRVAQAFLVDVSQSAGAEALFEIRGVPLLRLAIPQAAASVRAQLAWPSPSQSLAEGRDQARSRSADRDKEAQREAADTRTEAQSSGRTGAGDAQQSRRSEGWGQDRGEEKRDGTRDAEKRARLAPSPLSLSASLEARVALKQGVQCTTMVTAGRETAPGRAPSRARTVCRSEVNAGGRRKPDARGGEASPPRLLHVAQVDVSLAAHLLGDAACGRGPRGSAGAHGSGPGAGASPDVSPDAGPSGVPEKKAERMWLRNGPKQLPLRCELSASSQPRHHLRVSVQAQVKGVQAPRRSRGGSGAGAPALGRGQGASDSKTEAKRDTWRESVGSEGGFCFGAAAAEAQHELPRFGSASTRHLTANCLPEHLALFLQLVGTRTEQERLLLQLKRWKAAQSRKSPSATSPLARLTENLTADVFLHFAASDLHGKFALARASIAGVEYRDALHFGPVPASRLLPSDTRGTRRREASHSRGPLSPRLHTSARPPAFAKETLWRREGVDRSSSSSEESGGEERSWAGRGESGSVDAPMRGWEVASSSSLSDGRGGKTSRRRASLERNEIVPRLPLAEREDGDTTSGHGAAGRLHKTGRSRVLRIARQHRESDEESPRRSGEKQRLLASGRRHSLPSGSSSEGSHRRGDRWQAKECRANHRAASARGSTASTRRPWFEGLGTWEGHEEGWSSSGDTSGSRKRRPAQGRDTRRATSSGFSSSATETESDDGRRDCGRAFSSAREGGRRRRSLEGETAEEPSPLWGREAGSGADEANRTAGVVGGAAAKDPSVRAGRQREGGAATRVSLVDLDEHSPLPFRSYSRGFAPQSPASARLPEAHRVDKTAAVPSGNPLALTTRQCVLTVHHTFLGFECPAAPASTSLLSNRASGSARASQPRYRAAYQLSGPASGHCYVSSTPVAGGPALQSPGSRKPVRENPPALPAQDSLLEARHDAPLRFGHSAHAGPNPNGPKGVPARSVPEPLASVGSREGDSFGSSDPSLSSSSLLSRSTSFPIHGSADGAGDGGAADSGPRKARRAAGFSRRVPGTLGVSRWGLRAGGLSESVKDTERDMDAGKALLGSPGGDGFSAAEHRRAGGHRDEQSEGRGRAFGRVSPAALARLCGVRVPPPVPPPQSLVLPFVRVPGIQVEILRENETVGEPGTLGQGVQTRDEGGATTDRESCGPDGARRKRRGVSGRPRETRFTAASGREAASSVVASSPPPRVGRMQLFCIVSAPTVLVSPSTLVCIRHVVLLADACRAVVLSFCEQLRDVASDVSVRDSAAAHSQDARSGQRDRAAGSPSSPASGKRSKSSAPLVVVEVTLLCLQPQANAHFIEATARTPPLFPGVPAALPAASVRRANVPPLAIPFATSACTSLAFSAASLGSAAASWPRRARPPLALGELGVDDALLELRRDVFFRVVGSPFLAASPWLFAPLAVDPAGAAACAQGAGDAENPESCLELPSLSPSPLLLPGQVRQEAAHVDVIPLLQPYAKIRCGAWLHRQLERRARGSGRACSAEATEQGSAESRGKEGRPSGRGESGKEEARESDERQKRLGEGEEFGNRSESRGTTNARETPERRDPNLGVSRDKDFPKSDANEGSWGLLKTPLRPEPSPLFMPLDARPGTAGRKQVSHSATCGRPPDFCPPSLDRATEPWASSPPSLLLQSLPSDSLLFAAPIEAPGAPVSLALMSEAARRQGWGDWPQSECVEVFPLDEEEEKQALAEEEALEDLRCSLGDRVTAQLILSASQVALKCRIKIGGRGQAASASPTSSRISIDLLGRVSPLCGSVASLAAPGGLMWHCGTRPPRRRRRRSLQGARQWGRQKRRKSEGRDEERGDGGRARASDKGRKAGTTRGVDACEGNETRSVRLGARGRDLRSLEEEDVHRVGAVLDTATESDTDAEFFDVPRYSVSNSSRESFYSMWSPGHDLDETESEQLEDAFPARSKENGRRRSQPKPRRPSRLAGRPASRSAPVRQRSRGKPTRGLHFPVATGGDASRRPLSRFRLGVGKWGGERRGGEARPHGSQALDASALLPSGLLRQARVLRRAQSAAYQRRRTVCQASGKIGERWLSLDREEEGDFEEGRASSGGDRWACQGDERRRGAYRLSQTTLFLERLGRARDRGKKLEREEKGDSRRPADASETSPSSDSESWRCASDSTEDALLESALPAENERRQGGRRRGTPFFSAPQRQSISLAARRRLAGPRLEAPNLLADGVSRLTHASPAPTDSRSGLGGLPTRLRAAETGSPRQGDAARAARPGRAKAFDALAGPAAPRHSNSPEAQLQPVDGTRENGAAAESPAKGNGRQPLSRSPSRETRRTVSRDSQSATHANAPVVAQSGARGAGRGREERGDASGSAPPCDPGAPRRCASRVTKPVLWLSDLSLMAETGLPMGRSSGRLFCHTCLLASSADVCRLLQNLTHAFLLVRTVKVPRRAAALKKKAPLSHLAMKAPTACKGTESSLPTAAAAAPVVAGDKRPSLASPSSVKASRGAMAASAAAAAASAAAAAIRGATGGLYSVVSGSSSRAKRGPFDPAAQAELESGGPAGSRADSRNASGVAAGRPAGRRGRGSRSRLRKAGDGEDDRGGGPGSSSEDEEEEDLVSRFGGKDEDSSVEVGLEAIKEDQLSSFAPPVPCASSPARPQRPGHSRGDATKPGELGASLPFAAREKPQAPASTPAQPRRAALFRSAAIRRQLLAYLQAEEERGCRSSSVQAQARDPRESARGRATAGRCRSSRDESQGAPDGAGGNLRWRPRCFSAEGRGRGGADAYAAAAAAAAAAVEEEREMREMRGREENEGEDGDAVRTRSGACDTGVPGGDRAGEGRGREGEMREREDREGEDSSRQSPPGAGEEKVILADVLINEVCWSLLAGPHNLPFCCFTGRRLSAAAALQGSKEQRNNLEIDLAEWSILQLFPRDFPAVTGPGGGSLPRSPPRRGHPADPVHVPYSSYVAFAHLPRGVGSTPPSRRRSSCVSESSASSASSSLSRSSSQSAETASSLGPARASQGDSEGRVHVAGTPVNPGSSRPHEQPQDAAVASLPHESSPGSALPPLPLAPVSPVSSASAVSALSSASSSALFSCTRDATVGRGTGVSSGGAEARRASRGASAVLPAPRTTRPEDLEKATSSFFSDCRDGRPDQGRAHPSALPAPRLALQTERMKSLLKRLGKKRRAPVDGATRDDSAGNLGTASVLQLALPSSAVASDNAQADGASTITSVSAAGKMLLSKSVVRDRALQMLGGLRRKPRRGETEGADAQNQAAREPASGQCSRAEPGPWSELRAREAALEARRGAERAEEADKREDALERETSSYQEAERASSAPGGVGALDRRGDDRGSPSKASVDEVAGERRRPEGTLEAKEKTEKKEETADAAGEGDDFAEGSSTTSAMFSAEPSSRSSSRDLPFFLPFPSVRLINRAKATQGTPSAHRIPFSSAASPSLPLLGPAAAALAGSRGRAGSASPALPSVLDDAESSQSFPLLPSCASSKVETGETDERNEDEGARLRTLVGGAAQPIRSTQLPQIGTLHARNKFVGAAAQWCKRQVDMRLKRKSKAFSQPASSPAGGKDQDLASSVAMPSLLPGTSTTGESCQGERGAAMNAKPRRRHRGSGDEAGTQGEGERARAKEKRRTRRRTADDTPFAAGDAHDADWWEGDEQRRRRSLMWQSAETNALEAAGTASEDETPSARADSVGDGDAWRHQEDTAWSEAPFSAAELLVLLFPPGTVASPVITPLLDVLQPNAAVDDEQDVFLDLSAYRNAFFLHSPGRPTSSQGGGASLSSGSPLSASHPEHERAGRGRREGLEFASMRGGAGRLGTKDDRRREAFDWNEELEGRKRGKLLEQLLGDQGGHGPRSKVSAHAISVRCSWRFVDLAGTVWQVFDSLILHIDPLRVRLSANLVEQLYAFFFPPTSASAPAELVLASANPKGKHPGIAVAGPGHPSLVSSPTPLKGAKALTGPGVPASSGVAAQQASPSEEGPNTAKASSSAARSPSSQPVSLEEKGLEDRDARGKGEGGSLEASSDPPGLTGGASRPSSPASCSLPPGSAAFVGNEGSKACFPQANTAYAPSAPSLVFIRHVRISPIVALVRYRGAVNLNDVLLEFKPFVQRDKLKTWKAMVDKYIWFVGRQATGRVISHKLRDLIVRRKKPAFFSRTKGARKSVGNGRSSIGALGTIRAQGSVSEMRKKHILFGKKL</sequence>
<feature type="compositionally biased region" description="Basic and acidic residues" evidence="2">
    <location>
        <begin position="5348"/>
        <end position="5357"/>
    </location>
</feature>
<feature type="region of interest" description="Disordered" evidence="2">
    <location>
        <begin position="1194"/>
        <end position="1218"/>
    </location>
</feature>
<feature type="compositionally biased region" description="Low complexity" evidence="2">
    <location>
        <begin position="2394"/>
        <end position="2409"/>
    </location>
</feature>
<feature type="compositionally biased region" description="Low complexity" evidence="2">
    <location>
        <begin position="4022"/>
        <end position="4048"/>
    </location>
</feature>
<feature type="region of interest" description="Disordered" evidence="2">
    <location>
        <begin position="4312"/>
        <end position="4340"/>
    </location>
</feature>
<feature type="region of interest" description="Disordered" evidence="2">
    <location>
        <begin position="272"/>
        <end position="306"/>
    </location>
</feature>
<feature type="region of interest" description="Disordered" evidence="2">
    <location>
        <begin position="445"/>
        <end position="464"/>
    </location>
</feature>
<feature type="region of interest" description="Disordered" evidence="2">
    <location>
        <begin position="3987"/>
        <end position="4073"/>
    </location>
</feature>
<feature type="compositionally biased region" description="Basic and acidic residues" evidence="2">
    <location>
        <begin position="163"/>
        <end position="177"/>
    </location>
</feature>
<feature type="region of interest" description="Disordered" evidence="2">
    <location>
        <begin position="5958"/>
        <end position="5980"/>
    </location>
</feature>
<feature type="compositionally biased region" description="Low complexity" evidence="2">
    <location>
        <begin position="2126"/>
        <end position="2153"/>
    </location>
</feature>
<feature type="region of interest" description="Disordered" evidence="2">
    <location>
        <begin position="4107"/>
        <end position="4135"/>
    </location>
</feature>
<feature type="region of interest" description="Disordered" evidence="2">
    <location>
        <begin position="2613"/>
        <end position="2652"/>
    </location>
</feature>
<feature type="region of interest" description="Disordered" evidence="2">
    <location>
        <begin position="6803"/>
        <end position="6839"/>
    </location>
</feature>
<feature type="compositionally biased region" description="Basic and acidic residues" evidence="2">
    <location>
        <begin position="4606"/>
        <end position="4628"/>
    </location>
</feature>
<feature type="compositionally biased region" description="Low complexity" evidence="2">
    <location>
        <begin position="3690"/>
        <end position="3703"/>
    </location>
</feature>
<feature type="compositionally biased region" description="Low complexity" evidence="2">
    <location>
        <begin position="2004"/>
        <end position="2017"/>
    </location>
</feature>
<feature type="region of interest" description="Disordered" evidence="2">
    <location>
        <begin position="5738"/>
        <end position="5790"/>
    </location>
</feature>
<dbReference type="PANTHER" id="PTHR13037:SF24">
    <property type="entry name" value="POLYCOMB PROTEIN PCL-RELATED"/>
    <property type="match status" value="1"/>
</dbReference>
<feature type="region of interest" description="Disordered" evidence="2">
    <location>
        <begin position="332"/>
        <end position="411"/>
    </location>
</feature>
<feature type="compositionally biased region" description="Basic and acidic residues" evidence="2">
    <location>
        <begin position="4119"/>
        <end position="4135"/>
    </location>
</feature>
<organism evidence="3">
    <name type="scientific">Neospora caninum (strain Liverpool)</name>
    <dbReference type="NCBI Taxonomy" id="572307"/>
    <lineage>
        <taxon>Eukaryota</taxon>
        <taxon>Sar</taxon>
        <taxon>Alveolata</taxon>
        <taxon>Apicomplexa</taxon>
        <taxon>Conoidasida</taxon>
        <taxon>Coccidia</taxon>
        <taxon>Eucoccidiorida</taxon>
        <taxon>Eimeriorina</taxon>
        <taxon>Sarcocystidae</taxon>
        <taxon>Neospora</taxon>
    </lineage>
</organism>
<feature type="region of interest" description="Disordered" evidence="2">
    <location>
        <begin position="1269"/>
        <end position="1303"/>
    </location>
</feature>
<feature type="region of interest" description="Disordered" evidence="2">
    <location>
        <begin position="133"/>
        <end position="182"/>
    </location>
</feature>
<feature type="compositionally biased region" description="Low complexity" evidence="2">
    <location>
        <begin position="4327"/>
        <end position="4336"/>
    </location>
</feature>
<feature type="compositionally biased region" description="Basic and acidic residues" evidence="2">
    <location>
        <begin position="3500"/>
        <end position="3509"/>
    </location>
</feature>
<feature type="region of interest" description="Disordered" evidence="2">
    <location>
        <begin position="2167"/>
        <end position="2256"/>
    </location>
</feature>
<feature type="compositionally biased region" description="Polar residues" evidence="2">
    <location>
        <begin position="3742"/>
        <end position="3753"/>
    </location>
</feature>
<feature type="compositionally biased region" description="Low complexity" evidence="2">
    <location>
        <begin position="2372"/>
        <end position="2383"/>
    </location>
</feature>
<feature type="region of interest" description="Disordered" evidence="2">
    <location>
        <begin position="4964"/>
        <end position="5061"/>
    </location>
</feature>
<feature type="region of interest" description="Disordered" evidence="2">
    <location>
        <begin position="1697"/>
        <end position="1729"/>
    </location>
</feature>
<feature type="compositionally biased region" description="Low complexity" evidence="2">
    <location>
        <begin position="6490"/>
        <end position="6501"/>
    </location>
</feature>
<feature type="compositionally biased region" description="Basic and acidic residues" evidence="2">
    <location>
        <begin position="6365"/>
        <end position="6374"/>
    </location>
</feature>
<feature type="region of interest" description="Disordered" evidence="2">
    <location>
        <begin position="3083"/>
        <end position="3167"/>
    </location>
</feature>
<feature type="compositionally biased region" description="Basic and acidic residues" evidence="2">
    <location>
        <begin position="4198"/>
        <end position="4211"/>
    </location>
</feature>
<feature type="region of interest" description="Disordered" evidence="2">
    <location>
        <begin position="3193"/>
        <end position="3231"/>
    </location>
</feature>
<keyword evidence="1" id="KW-0945">Host-virus interaction</keyword>
<feature type="compositionally biased region" description="Low complexity" evidence="2">
    <location>
        <begin position="6008"/>
        <end position="6035"/>
    </location>
</feature>
<feature type="region of interest" description="Disordered" evidence="2">
    <location>
        <begin position="4183"/>
        <end position="4249"/>
    </location>
</feature>
<feature type="compositionally biased region" description="Basic and acidic residues" evidence="2">
    <location>
        <begin position="1510"/>
        <end position="1535"/>
    </location>
</feature>
<feature type="region of interest" description="Disordered" evidence="2">
    <location>
        <begin position="2670"/>
        <end position="2721"/>
    </location>
</feature>
<feature type="compositionally biased region" description="Basic and acidic residues" evidence="2">
    <location>
        <begin position="6316"/>
        <end position="6354"/>
    </location>
</feature>
<feature type="compositionally biased region" description="Low complexity" evidence="2">
    <location>
        <begin position="821"/>
        <end position="840"/>
    </location>
</feature>
<feature type="compositionally biased region" description="Basic residues" evidence="2">
    <location>
        <begin position="3622"/>
        <end position="3636"/>
    </location>
</feature>
<feature type="region of interest" description="Disordered" evidence="2">
    <location>
        <begin position="6967"/>
        <end position="7078"/>
    </location>
</feature>
<feature type="compositionally biased region" description="Basic and acidic residues" evidence="2">
    <location>
        <begin position="1393"/>
        <end position="1411"/>
    </location>
</feature>
<feature type="compositionally biased region" description="Basic and acidic residues" evidence="2">
    <location>
        <begin position="507"/>
        <end position="524"/>
    </location>
</feature>
<feature type="compositionally biased region" description="Low complexity" evidence="2">
    <location>
        <begin position="7018"/>
        <end position="7030"/>
    </location>
</feature>
<feature type="region of interest" description="Disordered" evidence="2">
    <location>
        <begin position="1041"/>
        <end position="1064"/>
    </location>
</feature>
<feature type="compositionally biased region" description="Basic and acidic residues" evidence="2">
    <location>
        <begin position="7035"/>
        <end position="7049"/>
    </location>
</feature>
<evidence type="ECO:0000256" key="1">
    <source>
        <dbReference type="ARBA" id="ARBA00022581"/>
    </source>
</evidence>
<gene>
    <name evidence="3" type="ORF">BN1204_037570</name>
</gene>
<evidence type="ECO:0000256" key="2">
    <source>
        <dbReference type="SAM" id="MobiDB-lite"/>
    </source>
</evidence>
<dbReference type="EMBL" id="LN714483">
    <property type="protein sequence ID" value="CEL67976.1"/>
    <property type="molecule type" value="Genomic_DNA"/>
</dbReference>
<feature type="compositionally biased region" description="Low complexity" evidence="2">
    <location>
        <begin position="1275"/>
        <end position="1298"/>
    </location>
</feature>
<proteinExistence type="predicted"/>
<feature type="compositionally biased region" description="Low complexity" evidence="2">
    <location>
        <begin position="4234"/>
        <end position="4247"/>
    </location>
</feature>
<feature type="compositionally biased region" description="Low complexity" evidence="2">
    <location>
        <begin position="6814"/>
        <end position="6824"/>
    </location>
</feature>
<feature type="compositionally biased region" description="Basic and acidic residues" evidence="2">
    <location>
        <begin position="2195"/>
        <end position="2206"/>
    </location>
</feature>
<feature type="compositionally biased region" description="Basic and acidic residues" evidence="2">
    <location>
        <begin position="3637"/>
        <end position="3654"/>
    </location>
</feature>
<feature type="region of interest" description="Disordered" evidence="2">
    <location>
        <begin position="5254"/>
        <end position="5403"/>
    </location>
</feature>
<feature type="region of interest" description="Disordered" evidence="2">
    <location>
        <begin position="486"/>
        <end position="530"/>
    </location>
</feature>
<feature type="compositionally biased region" description="Basic and acidic residues" evidence="2">
    <location>
        <begin position="6825"/>
        <end position="6839"/>
    </location>
</feature>
<feature type="region of interest" description="Disordered" evidence="2">
    <location>
        <begin position="1774"/>
        <end position="1798"/>
    </location>
</feature>
<feature type="region of interest" description="Disordered" evidence="2">
    <location>
        <begin position="2335"/>
        <end position="2440"/>
    </location>
</feature>
<feature type="region of interest" description="Disordered" evidence="2">
    <location>
        <begin position="821"/>
        <end position="881"/>
    </location>
</feature>
<feature type="region of interest" description="Disordered" evidence="2">
    <location>
        <begin position="4541"/>
        <end position="4691"/>
    </location>
</feature>
<feature type="region of interest" description="Disordered" evidence="2">
    <location>
        <begin position="2831"/>
        <end position="2900"/>
    </location>
</feature>
<feature type="compositionally biased region" description="Gly residues" evidence="2">
    <location>
        <begin position="3256"/>
        <end position="3269"/>
    </location>
</feature>
<feature type="compositionally biased region" description="Low complexity" evidence="2">
    <location>
        <begin position="1717"/>
        <end position="1726"/>
    </location>
</feature>
<feature type="region of interest" description="Disordered" evidence="2">
    <location>
        <begin position="756"/>
        <end position="790"/>
    </location>
</feature>
<feature type="region of interest" description="Disordered" evidence="2">
    <location>
        <begin position="1604"/>
        <end position="1653"/>
    </location>
</feature>
<feature type="compositionally biased region" description="Basic and acidic residues" evidence="2">
    <location>
        <begin position="3134"/>
        <end position="3160"/>
    </location>
</feature>
<feature type="region of interest" description="Disordered" evidence="2">
    <location>
        <begin position="53"/>
        <end position="100"/>
    </location>
</feature>
<feature type="region of interest" description="Disordered" evidence="2">
    <location>
        <begin position="6613"/>
        <end position="6683"/>
    </location>
</feature>
<feature type="region of interest" description="Disordered" evidence="2">
    <location>
        <begin position="6588"/>
        <end position="6607"/>
    </location>
</feature>
<name>A0A0F7UG56_NEOCL</name>
<feature type="compositionally biased region" description="Basic and acidic residues" evidence="2">
    <location>
        <begin position="5856"/>
        <end position="5879"/>
    </location>
</feature>
<evidence type="ECO:0000313" key="3">
    <source>
        <dbReference type="EMBL" id="CEL67976.1"/>
    </source>
</evidence>
<feature type="region of interest" description="Disordered" evidence="2">
    <location>
        <begin position="3256"/>
        <end position="3287"/>
    </location>
</feature>
<feature type="region of interest" description="Disordered" evidence="2">
    <location>
        <begin position="6122"/>
        <end position="6190"/>
    </location>
</feature>
<feature type="compositionally biased region" description="Polar residues" evidence="2">
    <location>
        <begin position="67"/>
        <end position="83"/>
    </location>
</feature>
<feature type="region of interest" description="Disordered" evidence="2">
    <location>
        <begin position="3491"/>
        <end position="3833"/>
    </location>
</feature>
<feature type="region of interest" description="Disordered" evidence="2">
    <location>
        <begin position="5995"/>
        <end position="6096"/>
    </location>
</feature>
<feature type="compositionally biased region" description="Basic and acidic residues" evidence="2">
    <location>
        <begin position="5157"/>
        <end position="5173"/>
    </location>
</feature>
<feature type="region of interest" description="Disordered" evidence="2">
    <location>
        <begin position="1393"/>
        <end position="1535"/>
    </location>
</feature>
<feature type="region of interest" description="Disordered" evidence="2">
    <location>
        <begin position="5818"/>
        <end position="5888"/>
    </location>
</feature>
<feature type="compositionally biased region" description="Polar residues" evidence="2">
    <location>
        <begin position="6510"/>
        <end position="6525"/>
    </location>
</feature>
<feature type="compositionally biased region" description="Basic and acidic residues" evidence="2">
    <location>
        <begin position="5821"/>
        <end position="5831"/>
    </location>
</feature>
<feature type="region of interest" description="Disordered" evidence="2">
    <location>
        <begin position="3324"/>
        <end position="3359"/>
    </location>
</feature>
<feature type="region of interest" description="Disordered" evidence="2">
    <location>
        <begin position="3948"/>
        <end position="3970"/>
    </location>
</feature>
<evidence type="ECO:0008006" key="4">
    <source>
        <dbReference type="Google" id="ProtNLM"/>
    </source>
</evidence>
<reference evidence="3" key="1">
    <citation type="journal article" date="2015" name="PLoS ONE">
        <title>Comprehensive Evaluation of Toxoplasma gondii VEG and Neospora caninum LIV Genomes with Tachyzoite Stage Transcriptome and Proteome Defines Novel Transcript Features.</title>
        <authorList>
            <person name="Ramaprasad A."/>
            <person name="Mourier T."/>
            <person name="Naeem R."/>
            <person name="Malas T.B."/>
            <person name="Moussa E."/>
            <person name="Panigrahi A."/>
            <person name="Vermont S.J."/>
            <person name="Otto T.D."/>
            <person name="Wastling J."/>
            <person name="Pain A."/>
        </authorList>
    </citation>
    <scope>NUCLEOTIDE SEQUENCE</scope>
    <source>
        <strain evidence="3">Liverpool</strain>
    </source>
</reference>
<feature type="region of interest" description="Disordered" evidence="2">
    <location>
        <begin position="6708"/>
        <end position="6731"/>
    </location>
</feature>
<accession>A0A0F7UG56</accession>
<feature type="region of interest" description="Disordered" evidence="2">
    <location>
        <begin position="647"/>
        <end position="672"/>
    </location>
</feature>
<feature type="region of interest" description="Disordered" evidence="2">
    <location>
        <begin position="6490"/>
        <end position="6537"/>
    </location>
</feature>
<feature type="compositionally biased region" description="Basic and acidic residues" evidence="2">
    <location>
        <begin position="6526"/>
        <end position="6537"/>
    </location>
</feature>
<feature type="compositionally biased region" description="Basic residues" evidence="2">
    <location>
        <begin position="5600"/>
        <end position="5612"/>
    </location>
</feature>
<feature type="region of interest" description="Disordered" evidence="2">
    <location>
        <begin position="6273"/>
        <end position="6440"/>
    </location>
</feature>
<feature type="compositionally biased region" description="Basic and acidic residues" evidence="2">
    <location>
        <begin position="4316"/>
        <end position="4326"/>
    </location>
</feature>
<feature type="compositionally biased region" description="Polar residues" evidence="2">
    <location>
        <begin position="2352"/>
        <end position="2361"/>
    </location>
</feature>
<dbReference type="PANTHER" id="PTHR13037">
    <property type="entry name" value="FORMIN"/>
    <property type="match status" value="1"/>
</dbReference>
<feature type="compositionally biased region" description="Basic and acidic residues" evidence="2">
    <location>
        <begin position="2216"/>
        <end position="2227"/>
    </location>
</feature>
<feature type="compositionally biased region" description="Polar residues" evidence="2">
    <location>
        <begin position="2245"/>
        <end position="2256"/>
    </location>
</feature>
<feature type="compositionally biased region" description="Basic and acidic residues" evidence="2">
    <location>
        <begin position="5045"/>
        <end position="5055"/>
    </location>
</feature>
<feature type="compositionally biased region" description="Basic and acidic residues" evidence="2">
    <location>
        <begin position="1443"/>
        <end position="1453"/>
    </location>
</feature>
<feature type="compositionally biased region" description="Basic and acidic residues" evidence="2">
    <location>
        <begin position="6384"/>
        <end position="6406"/>
    </location>
</feature>
<feature type="region of interest" description="Disordered" evidence="2">
    <location>
        <begin position="1906"/>
        <end position="1953"/>
    </location>
</feature>
<feature type="compositionally biased region" description="Polar residues" evidence="2">
    <location>
        <begin position="2681"/>
        <end position="2703"/>
    </location>
</feature>
<feature type="region of interest" description="Disordered" evidence="2">
    <location>
        <begin position="5157"/>
        <end position="5227"/>
    </location>
</feature>
<feature type="region of interest" description="Disordered" evidence="2">
    <location>
        <begin position="5557"/>
        <end position="5721"/>
    </location>
</feature>
<feature type="compositionally biased region" description="Low complexity" evidence="2">
    <location>
        <begin position="1939"/>
        <end position="1950"/>
    </location>
</feature>